<proteinExistence type="predicted"/>
<gene>
    <name evidence="2" type="ORF">MNBD_NITROSPINAE04-1119</name>
</gene>
<dbReference type="AlphaFoldDB" id="A0A3B1C7R9"/>
<dbReference type="InterPro" id="IPR001667">
    <property type="entry name" value="DDH_dom"/>
</dbReference>
<name>A0A3B1C7R9_9ZZZZ</name>
<accession>A0A3B1C7R9</accession>
<dbReference type="PANTHER" id="PTHR47618">
    <property type="entry name" value="BIFUNCTIONAL OLIGORIBONUCLEASE AND PAP PHOSPHATASE NRNA"/>
    <property type="match status" value="1"/>
</dbReference>
<dbReference type="PANTHER" id="PTHR47618:SF1">
    <property type="entry name" value="BIFUNCTIONAL OLIGORIBONUCLEASE AND PAP PHOSPHATASE NRNA"/>
    <property type="match status" value="1"/>
</dbReference>
<organism evidence="2">
    <name type="scientific">hydrothermal vent metagenome</name>
    <dbReference type="NCBI Taxonomy" id="652676"/>
    <lineage>
        <taxon>unclassified sequences</taxon>
        <taxon>metagenomes</taxon>
        <taxon>ecological metagenomes</taxon>
    </lineage>
</organism>
<evidence type="ECO:0000313" key="2">
    <source>
        <dbReference type="EMBL" id="VAX18920.1"/>
    </source>
</evidence>
<sequence>MRYFVFVDRFDLLPVITGFINNGDEMVLINIGQLKCAGEIRVPGRIMEWDEISLEEVDSLDITGHDKVIISTIDGARFSSLIEKLSSEKIPPPILVFTEGGSFFPGVDHSNVAVVDLADIVKHQLNNEWKLIETRRKAFELLAILSTAEKVLILTQNDPDPDAIACGLAVQALLGRNRTTAPICTFGEVTRNENLAMIAHLRTTVRTIDKKDLSRFDKVVMVDTQPPYFPDGLFDKVDVVIDHHPHKSDYEVTLKDVNITYGATSTMLYEYLISTDTKINRRLATALLYGIITDTMYLARDTSKRDFEAFSALWPMANSNMLASMSRPRLDPEELSYFMRAIKNRKVAGSFVFIWLGTVKREDIIPRLADFSLQIGEAVWSAVCGKYEDEVVISIRNMGLTSDAGEVARTLFGKFGSAGGHRSMAKAVLPLKGLKSGLKIKNMKQIGERLFDMLNNELADEL</sequence>
<feature type="domain" description="DDH" evidence="1">
    <location>
        <begin position="150"/>
        <end position="291"/>
    </location>
</feature>
<reference evidence="2" key="1">
    <citation type="submission" date="2018-06" db="EMBL/GenBank/DDBJ databases">
        <authorList>
            <person name="Zhirakovskaya E."/>
        </authorList>
    </citation>
    <scope>NUCLEOTIDE SEQUENCE</scope>
</reference>
<dbReference type="SUPFAM" id="SSF64182">
    <property type="entry name" value="DHH phosphoesterases"/>
    <property type="match status" value="1"/>
</dbReference>
<dbReference type="InterPro" id="IPR038763">
    <property type="entry name" value="DHH_sf"/>
</dbReference>
<dbReference type="Gene3D" id="3.90.1640.10">
    <property type="entry name" value="inorganic pyrophosphatase (n-terminal core)"/>
    <property type="match status" value="1"/>
</dbReference>
<dbReference type="EMBL" id="UOGA01000141">
    <property type="protein sequence ID" value="VAX18920.1"/>
    <property type="molecule type" value="Genomic_DNA"/>
</dbReference>
<dbReference type="InterPro" id="IPR051319">
    <property type="entry name" value="Oligoribo/pAp-PDE_c-di-AMP_PDE"/>
</dbReference>
<dbReference type="Pfam" id="PF01368">
    <property type="entry name" value="DHH"/>
    <property type="match status" value="1"/>
</dbReference>
<protein>
    <submittedName>
        <fullName evidence="2">Kef-type K+ transport systems (NAD-binding component fused to domain related to exopolyphosphatase)</fullName>
    </submittedName>
</protein>
<evidence type="ECO:0000259" key="1">
    <source>
        <dbReference type="Pfam" id="PF01368"/>
    </source>
</evidence>